<dbReference type="Gene3D" id="3.40.30.10">
    <property type="entry name" value="Glutaredoxin"/>
    <property type="match status" value="1"/>
</dbReference>
<dbReference type="EMBL" id="BAAALN010000003">
    <property type="protein sequence ID" value="GAA1228528.1"/>
    <property type="molecule type" value="Genomic_DNA"/>
</dbReference>
<keyword evidence="3" id="KW-1185">Reference proteome</keyword>
<organism evidence="2 3">
    <name type="scientific">Prauserella halophila</name>
    <dbReference type="NCBI Taxonomy" id="185641"/>
    <lineage>
        <taxon>Bacteria</taxon>
        <taxon>Bacillati</taxon>
        <taxon>Actinomycetota</taxon>
        <taxon>Actinomycetes</taxon>
        <taxon>Pseudonocardiales</taxon>
        <taxon>Pseudonocardiaceae</taxon>
        <taxon>Prauserella</taxon>
    </lineage>
</organism>
<dbReference type="Pfam" id="PF01323">
    <property type="entry name" value="DSBA"/>
    <property type="match status" value="1"/>
</dbReference>
<evidence type="ECO:0000313" key="2">
    <source>
        <dbReference type="EMBL" id="GAA1228528.1"/>
    </source>
</evidence>
<dbReference type="RefSeq" id="WP_253862657.1">
    <property type="nucleotide sequence ID" value="NZ_BAAALN010000003.1"/>
</dbReference>
<name>A0ABP4GQ70_9PSEU</name>
<dbReference type="InterPro" id="IPR001853">
    <property type="entry name" value="DSBA-like_thioredoxin_dom"/>
</dbReference>
<dbReference type="InterPro" id="IPR011767">
    <property type="entry name" value="GLR_AS"/>
</dbReference>
<dbReference type="PANTHER" id="PTHR13887:SF33">
    <property type="entry name" value="ISOMERASE"/>
    <property type="match status" value="1"/>
</dbReference>
<dbReference type="PANTHER" id="PTHR13887">
    <property type="entry name" value="GLUTATHIONE S-TRANSFERASE KAPPA"/>
    <property type="match status" value="1"/>
</dbReference>
<dbReference type="Proteomes" id="UP001500653">
    <property type="component" value="Unassembled WGS sequence"/>
</dbReference>
<accession>A0ABP4GQ70</accession>
<sequence length="212" mass="23654">MTTRIDVFVDYVCPFCFLVEPAIDELKRERDVEVTIRPFELRPDPIPTLRPEDDYLPRVWKDAVHPMADRVGVPVTLPSVSPQPRTEKAFTVLQLAQERGLAEAYTTAMFSAFFQQDRDIGLDAVIIDVATSVGLDRHEAEEALRSEQRRATRRADQDRAVHTVGIDAVPGILVEGRLLHGVPSAARLKEAVDHVGRQADAARPEPPEQGQS</sequence>
<protein>
    <submittedName>
        <fullName evidence="2">DsbA family protein</fullName>
    </submittedName>
</protein>
<evidence type="ECO:0000259" key="1">
    <source>
        <dbReference type="Pfam" id="PF01323"/>
    </source>
</evidence>
<proteinExistence type="predicted"/>
<dbReference type="InterPro" id="IPR036249">
    <property type="entry name" value="Thioredoxin-like_sf"/>
</dbReference>
<dbReference type="SUPFAM" id="SSF52833">
    <property type="entry name" value="Thioredoxin-like"/>
    <property type="match status" value="1"/>
</dbReference>
<comment type="caution">
    <text evidence="2">The sequence shown here is derived from an EMBL/GenBank/DDBJ whole genome shotgun (WGS) entry which is preliminary data.</text>
</comment>
<gene>
    <name evidence="2" type="ORF">GCM10009676_08680</name>
</gene>
<feature type="domain" description="DSBA-like thioredoxin" evidence="1">
    <location>
        <begin position="5"/>
        <end position="192"/>
    </location>
</feature>
<reference evidence="3" key="1">
    <citation type="journal article" date="2019" name="Int. J. Syst. Evol. Microbiol.">
        <title>The Global Catalogue of Microorganisms (GCM) 10K type strain sequencing project: providing services to taxonomists for standard genome sequencing and annotation.</title>
        <authorList>
            <consortium name="The Broad Institute Genomics Platform"/>
            <consortium name="The Broad Institute Genome Sequencing Center for Infectious Disease"/>
            <person name="Wu L."/>
            <person name="Ma J."/>
        </authorList>
    </citation>
    <scope>NUCLEOTIDE SEQUENCE [LARGE SCALE GENOMIC DNA]</scope>
    <source>
        <strain evidence="3">JCM 13023</strain>
    </source>
</reference>
<dbReference type="PROSITE" id="PS00195">
    <property type="entry name" value="GLUTAREDOXIN_1"/>
    <property type="match status" value="1"/>
</dbReference>
<evidence type="ECO:0000313" key="3">
    <source>
        <dbReference type="Proteomes" id="UP001500653"/>
    </source>
</evidence>